<dbReference type="Pfam" id="PF02518">
    <property type="entry name" value="HATPase_c"/>
    <property type="match status" value="1"/>
</dbReference>
<comment type="subcellular location">
    <subcellularLocation>
        <location evidence="2">Membrane</location>
    </subcellularLocation>
</comment>
<feature type="region of interest" description="Disordered" evidence="11">
    <location>
        <begin position="137"/>
        <end position="165"/>
    </location>
</feature>
<dbReference type="Pfam" id="PF08521">
    <property type="entry name" value="2CSK_N"/>
    <property type="match status" value="1"/>
</dbReference>
<keyword evidence="9" id="KW-0902">Two-component regulatory system</keyword>
<evidence type="ECO:0000259" key="13">
    <source>
        <dbReference type="PROSITE" id="PS50109"/>
    </source>
</evidence>
<keyword evidence="7 15" id="KW-0418">Kinase</keyword>
<evidence type="ECO:0000256" key="3">
    <source>
        <dbReference type="ARBA" id="ARBA00012438"/>
    </source>
</evidence>
<dbReference type="SMART" id="SM00387">
    <property type="entry name" value="HATPase_c"/>
    <property type="match status" value="1"/>
</dbReference>
<dbReference type="PROSITE" id="PS50885">
    <property type="entry name" value="HAMP"/>
    <property type="match status" value="1"/>
</dbReference>
<evidence type="ECO:0000256" key="6">
    <source>
        <dbReference type="ARBA" id="ARBA00022692"/>
    </source>
</evidence>
<dbReference type="SMART" id="SM00388">
    <property type="entry name" value="HisKA"/>
    <property type="match status" value="1"/>
</dbReference>
<dbReference type="EC" id="2.7.13.3" evidence="3"/>
<evidence type="ECO:0000259" key="14">
    <source>
        <dbReference type="PROSITE" id="PS50885"/>
    </source>
</evidence>
<dbReference type="GO" id="GO:0004673">
    <property type="term" value="F:protein histidine kinase activity"/>
    <property type="evidence" value="ECO:0007669"/>
    <property type="project" value="UniProtKB-EC"/>
</dbReference>
<dbReference type="CDD" id="cd00075">
    <property type="entry name" value="HATPase"/>
    <property type="match status" value="1"/>
</dbReference>
<evidence type="ECO:0000256" key="12">
    <source>
        <dbReference type="SAM" id="Phobius"/>
    </source>
</evidence>
<feature type="region of interest" description="Disordered" evidence="11">
    <location>
        <begin position="1"/>
        <end position="49"/>
    </location>
</feature>
<dbReference type="PROSITE" id="PS50109">
    <property type="entry name" value="HIS_KIN"/>
    <property type="match status" value="1"/>
</dbReference>
<evidence type="ECO:0000313" key="16">
    <source>
        <dbReference type="Proteomes" id="UP001589773"/>
    </source>
</evidence>
<evidence type="ECO:0000256" key="4">
    <source>
        <dbReference type="ARBA" id="ARBA00022553"/>
    </source>
</evidence>
<comment type="catalytic activity">
    <reaction evidence="1">
        <text>ATP + protein L-histidine = ADP + protein N-phospho-L-histidine.</text>
        <dbReference type="EC" id="2.7.13.3"/>
    </reaction>
</comment>
<dbReference type="SMART" id="SM00304">
    <property type="entry name" value="HAMP"/>
    <property type="match status" value="1"/>
</dbReference>
<evidence type="ECO:0000256" key="5">
    <source>
        <dbReference type="ARBA" id="ARBA00022679"/>
    </source>
</evidence>
<protein>
    <recommendedName>
        <fullName evidence="3">histidine kinase</fullName>
        <ecNumber evidence="3">2.7.13.3</ecNumber>
    </recommendedName>
</protein>
<name>A0ABV6FJT8_9BURK</name>
<dbReference type="InterPro" id="IPR003594">
    <property type="entry name" value="HATPase_dom"/>
</dbReference>
<dbReference type="InterPro" id="IPR036097">
    <property type="entry name" value="HisK_dim/P_sf"/>
</dbReference>
<dbReference type="InterPro" id="IPR050428">
    <property type="entry name" value="TCS_sensor_his_kinase"/>
</dbReference>
<dbReference type="Pfam" id="PF00512">
    <property type="entry name" value="HisKA"/>
    <property type="match status" value="1"/>
</dbReference>
<feature type="transmembrane region" description="Helical" evidence="12">
    <location>
        <begin position="230"/>
        <end position="253"/>
    </location>
</feature>
<evidence type="ECO:0000256" key="9">
    <source>
        <dbReference type="ARBA" id="ARBA00023012"/>
    </source>
</evidence>
<evidence type="ECO:0000256" key="2">
    <source>
        <dbReference type="ARBA" id="ARBA00004370"/>
    </source>
</evidence>
<evidence type="ECO:0000313" key="15">
    <source>
        <dbReference type="EMBL" id="MFC0253808.1"/>
    </source>
</evidence>
<dbReference type="Proteomes" id="UP001589773">
    <property type="component" value="Unassembled WGS sequence"/>
</dbReference>
<sequence>MNGRAAGAAGPAEPGPAAAPRNEPAQRASPQPDPAQSEPYVPPNPEPDENIQHSLFGEILDWMLAPLLLLWPMSIAITYLVAKSIANQPFDDALEDRVTVLSQQIRTVSGQPVVQLPGSARDILRADDVDSVYFQISGPDGGHLDGDRDLPRPRDADAAGTDERARSGAVAFRNDSIHGTPVRVAYSYVNLDPVPERGPAAGGATATAPGLALVQVAETLDKRAHLANEIIKGVILPQFIILPVILALVWFALSRGLSPLAELQQRIRARPQDDLSPIDPRQVPEEISPLVGSFNDMLERLAQTVEMQKRFIADAAHQMKTPLAGMRMQSELALRQVDPDEIHRSLEQLAKSSESATRLVNQLLALARAENQPHAGLAFEEIDLAQLARATVQDWVQASFTHRIDLGFEPQDEPLVIAGNALMLRELLSNLIDNALRYTPQGGSVTVRVRRDGEHALLEVEDTGPGIAPSERVHVFERFYRILGTNVQGSGLGLAIVREIAQQHGAEIDIFNNPRSHASKYPGSLFRLTFPPPVHDLADAE</sequence>
<dbReference type="InterPro" id="IPR013727">
    <property type="entry name" value="2CSK_N"/>
</dbReference>
<keyword evidence="5 15" id="KW-0808">Transferase</keyword>
<feature type="domain" description="HAMP" evidence="14">
    <location>
        <begin position="254"/>
        <end position="306"/>
    </location>
</feature>
<dbReference type="RefSeq" id="WP_379680979.1">
    <property type="nucleotide sequence ID" value="NZ_JBHLWP010000016.1"/>
</dbReference>
<keyword evidence="10 12" id="KW-0472">Membrane</keyword>
<dbReference type="PRINTS" id="PR00344">
    <property type="entry name" value="BCTRLSENSOR"/>
</dbReference>
<dbReference type="EMBL" id="JBHLWP010000016">
    <property type="protein sequence ID" value="MFC0253808.1"/>
    <property type="molecule type" value="Genomic_DNA"/>
</dbReference>
<dbReference type="InterPro" id="IPR005467">
    <property type="entry name" value="His_kinase_dom"/>
</dbReference>
<keyword evidence="8 12" id="KW-1133">Transmembrane helix</keyword>
<dbReference type="SUPFAM" id="SSF55874">
    <property type="entry name" value="ATPase domain of HSP90 chaperone/DNA topoisomerase II/histidine kinase"/>
    <property type="match status" value="1"/>
</dbReference>
<dbReference type="CDD" id="cd00082">
    <property type="entry name" value="HisKA"/>
    <property type="match status" value="1"/>
</dbReference>
<organism evidence="15 16">
    <name type="scientific">Massilia consociata</name>
    <dbReference type="NCBI Taxonomy" id="760117"/>
    <lineage>
        <taxon>Bacteria</taxon>
        <taxon>Pseudomonadati</taxon>
        <taxon>Pseudomonadota</taxon>
        <taxon>Betaproteobacteria</taxon>
        <taxon>Burkholderiales</taxon>
        <taxon>Oxalobacteraceae</taxon>
        <taxon>Telluria group</taxon>
        <taxon>Massilia</taxon>
    </lineage>
</organism>
<evidence type="ECO:0000256" key="11">
    <source>
        <dbReference type="SAM" id="MobiDB-lite"/>
    </source>
</evidence>
<dbReference type="Gene3D" id="3.30.565.10">
    <property type="entry name" value="Histidine kinase-like ATPase, C-terminal domain"/>
    <property type="match status" value="1"/>
</dbReference>
<dbReference type="Gene3D" id="6.10.340.10">
    <property type="match status" value="1"/>
</dbReference>
<keyword evidence="4" id="KW-0597">Phosphoprotein</keyword>
<dbReference type="SUPFAM" id="SSF47384">
    <property type="entry name" value="Homodimeric domain of signal transducing histidine kinase"/>
    <property type="match status" value="1"/>
</dbReference>
<feature type="compositionally biased region" description="Basic and acidic residues" evidence="11">
    <location>
        <begin position="142"/>
        <end position="165"/>
    </location>
</feature>
<dbReference type="InterPro" id="IPR004358">
    <property type="entry name" value="Sig_transdc_His_kin-like_C"/>
</dbReference>
<comment type="caution">
    <text evidence="15">The sequence shown here is derived from an EMBL/GenBank/DDBJ whole genome shotgun (WGS) entry which is preliminary data.</text>
</comment>
<evidence type="ECO:0000256" key="1">
    <source>
        <dbReference type="ARBA" id="ARBA00000085"/>
    </source>
</evidence>
<dbReference type="InterPro" id="IPR036890">
    <property type="entry name" value="HATPase_C_sf"/>
</dbReference>
<gene>
    <name evidence="15" type="ORF">ACFFJK_18065</name>
</gene>
<evidence type="ECO:0000256" key="10">
    <source>
        <dbReference type="ARBA" id="ARBA00023136"/>
    </source>
</evidence>
<reference evidence="15 16" key="1">
    <citation type="submission" date="2024-09" db="EMBL/GenBank/DDBJ databases">
        <authorList>
            <person name="Sun Q."/>
            <person name="Mori K."/>
        </authorList>
    </citation>
    <scope>NUCLEOTIDE SEQUENCE [LARGE SCALE GENOMIC DNA]</scope>
    <source>
        <strain evidence="15 16">CCM 7792</strain>
    </source>
</reference>
<keyword evidence="6 12" id="KW-0812">Transmembrane</keyword>
<dbReference type="Gene3D" id="1.10.287.130">
    <property type="match status" value="1"/>
</dbReference>
<feature type="domain" description="Histidine kinase" evidence="13">
    <location>
        <begin position="314"/>
        <end position="534"/>
    </location>
</feature>
<dbReference type="PANTHER" id="PTHR45436:SF1">
    <property type="entry name" value="SENSOR PROTEIN QSEC"/>
    <property type="match status" value="1"/>
</dbReference>
<evidence type="ECO:0000256" key="8">
    <source>
        <dbReference type="ARBA" id="ARBA00022989"/>
    </source>
</evidence>
<dbReference type="InterPro" id="IPR003660">
    <property type="entry name" value="HAMP_dom"/>
</dbReference>
<keyword evidence="16" id="KW-1185">Reference proteome</keyword>
<accession>A0ABV6FJT8</accession>
<dbReference type="InterPro" id="IPR003661">
    <property type="entry name" value="HisK_dim/P_dom"/>
</dbReference>
<feature type="transmembrane region" description="Helical" evidence="12">
    <location>
        <begin position="62"/>
        <end position="82"/>
    </location>
</feature>
<proteinExistence type="predicted"/>
<evidence type="ECO:0000256" key="7">
    <source>
        <dbReference type="ARBA" id="ARBA00022777"/>
    </source>
</evidence>
<feature type="compositionally biased region" description="Low complexity" evidence="11">
    <location>
        <begin position="1"/>
        <end position="25"/>
    </location>
</feature>
<dbReference type="PANTHER" id="PTHR45436">
    <property type="entry name" value="SENSOR HISTIDINE KINASE YKOH"/>
    <property type="match status" value="1"/>
</dbReference>